<protein>
    <submittedName>
        <fullName evidence="1">PD-(D/E)XK nuclease family protein</fullName>
    </submittedName>
</protein>
<accession>A0ABY8VD76</accession>
<evidence type="ECO:0000313" key="1">
    <source>
        <dbReference type="EMBL" id="WIH98228.1"/>
    </source>
</evidence>
<gene>
    <name evidence="1" type="ORF">OBA43_04675</name>
</gene>
<reference evidence="1 2" key="1">
    <citation type="submission" date="2022-09" db="EMBL/GenBank/DDBJ databases">
        <title>Whole genome sequencing analysis of tet(X)-positive Empedobacter falsenii YWS9-3.</title>
        <authorList>
            <person name="Chen C."/>
            <person name="Lv Y.-L."/>
        </authorList>
    </citation>
    <scope>NUCLEOTIDE SEQUENCE [LARGE SCALE GENOMIC DNA]</scope>
    <source>
        <strain evidence="1 2">YWS9-3_T</strain>
    </source>
</reference>
<dbReference type="InterPro" id="IPR029470">
    <property type="entry name" value="PDDEXK_4"/>
</dbReference>
<evidence type="ECO:0000313" key="2">
    <source>
        <dbReference type="Proteomes" id="UP001223501"/>
    </source>
</evidence>
<proteinExistence type="predicted"/>
<dbReference type="EMBL" id="CP106831">
    <property type="protein sequence ID" value="WIH98228.1"/>
    <property type="molecule type" value="Genomic_DNA"/>
</dbReference>
<name>A0ABY8VD76_9FLAO</name>
<dbReference type="Pfam" id="PF14281">
    <property type="entry name" value="PDDEXK_4"/>
    <property type="match status" value="1"/>
</dbReference>
<keyword evidence="2" id="KW-1185">Reference proteome</keyword>
<organism evidence="1 2">
    <name type="scientific">Empedobacter falsenii</name>
    <dbReference type="NCBI Taxonomy" id="343874"/>
    <lineage>
        <taxon>Bacteria</taxon>
        <taxon>Pseudomonadati</taxon>
        <taxon>Bacteroidota</taxon>
        <taxon>Flavobacteriia</taxon>
        <taxon>Flavobacteriales</taxon>
        <taxon>Weeksellaceae</taxon>
        <taxon>Empedobacter</taxon>
    </lineage>
</organism>
<sequence>MSNEINTIKLFEEKYKEIDNEWNSKVINGDNFNVFDFMHSIFGITETKHSKILAYFLDPNEKHGLKTLFLNSFLKKLKIDFDENIKYDWIITTEDKDADIVIKSTFPKKIVVVIENKSNEALDQNAQLYRYWFDHVYTFHNNDLEKAEDKNISRLVYLSGFSGKHYNEISITKPENINIDYPFLDESKNFITVWSLTTEGREWLIECLEKFNETNWFTFFLKNYIQFWDEKELKNKYFMENINNYMKNANKEDWHSLNNALTQINQLKEDWLKLFSDKLGDIPYNKDNFDFDKDSYEADYNNDFRWSFGKWNEIAFIYEPLKGLHIWKKYFNALKNKYKDEFLNIFSEDFEFLENDENYVMVLKNNIKFKNEVDAAWEIANNEDKITDTISAILNKYTNNEKVIELFSRINKETIDE</sequence>
<dbReference type="Proteomes" id="UP001223501">
    <property type="component" value="Chromosome"/>
</dbReference>
<dbReference type="RefSeq" id="WP_284584017.1">
    <property type="nucleotide sequence ID" value="NZ_CP106831.1"/>
</dbReference>